<keyword evidence="2" id="KW-0963">Cytoplasm</keyword>
<feature type="domain" description="HTH OST-type" evidence="9">
    <location>
        <begin position="247"/>
        <end position="315"/>
    </location>
</feature>
<feature type="domain" description="HTH OST-type" evidence="9">
    <location>
        <begin position="8"/>
        <end position="81"/>
    </location>
</feature>
<reference evidence="10 11" key="1">
    <citation type="journal article" date="2018" name="Nat. Ecol. Evol.">
        <title>Shark genomes provide insights into elasmobranch evolution and the origin of vertebrates.</title>
        <authorList>
            <person name="Hara Y"/>
            <person name="Yamaguchi K"/>
            <person name="Onimaru K"/>
            <person name="Kadota M"/>
            <person name="Koyanagi M"/>
            <person name="Keeley SD"/>
            <person name="Tatsumi K"/>
            <person name="Tanaka K"/>
            <person name="Motone F"/>
            <person name="Kageyama Y"/>
            <person name="Nozu R"/>
            <person name="Adachi N"/>
            <person name="Nishimura O"/>
            <person name="Nakagawa R"/>
            <person name="Tanegashima C"/>
            <person name="Kiyatake I"/>
            <person name="Matsumoto R"/>
            <person name="Murakumo K"/>
            <person name="Nishida K"/>
            <person name="Terakita A"/>
            <person name="Kuratani S"/>
            <person name="Sato K"/>
            <person name="Hyodo S Kuraku.S."/>
        </authorList>
    </citation>
    <scope>NUCLEOTIDE SEQUENCE [LARGE SCALE GENOMIC DNA]</scope>
</reference>
<dbReference type="Proteomes" id="UP000287033">
    <property type="component" value="Unassembled WGS sequence"/>
</dbReference>
<dbReference type="Pfam" id="PF12872">
    <property type="entry name" value="OST-HTH"/>
    <property type="match status" value="2"/>
</dbReference>
<dbReference type="InterPro" id="IPR041966">
    <property type="entry name" value="LOTUS-like"/>
</dbReference>
<dbReference type="PROSITE" id="PS50304">
    <property type="entry name" value="TUDOR"/>
    <property type="match status" value="1"/>
</dbReference>
<feature type="region of interest" description="Disordered" evidence="7">
    <location>
        <begin position="128"/>
        <end position="167"/>
    </location>
</feature>
<dbReference type="Gene3D" id="3.30.420.610">
    <property type="entry name" value="LOTUS domain-like"/>
    <property type="match status" value="3"/>
</dbReference>
<keyword evidence="6" id="KW-0694">RNA-binding</keyword>
<dbReference type="PROSITE" id="PS51644">
    <property type="entry name" value="HTH_OST"/>
    <property type="match status" value="2"/>
</dbReference>
<evidence type="ECO:0000256" key="6">
    <source>
        <dbReference type="ARBA" id="ARBA00022884"/>
    </source>
</evidence>
<evidence type="ECO:0000256" key="1">
    <source>
        <dbReference type="ARBA" id="ARBA00004496"/>
    </source>
</evidence>
<evidence type="ECO:0000256" key="3">
    <source>
        <dbReference type="ARBA" id="ARBA00022737"/>
    </source>
</evidence>
<dbReference type="AlphaFoldDB" id="A0A401SV31"/>
<comment type="subcellular location">
    <subcellularLocation>
        <location evidence="1">Cytoplasm</location>
    </subcellularLocation>
</comment>
<dbReference type="InterPro" id="IPR047449">
    <property type="entry name" value="Tudor_TDRD7_rpt3"/>
</dbReference>
<accession>A0A401SV31</accession>
<evidence type="ECO:0000259" key="8">
    <source>
        <dbReference type="PROSITE" id="PS50304"/>
    </source>
</evidence>
<evidence type="ECO:0000256" key="4">
    <source>
        <dbReference type="ARBA" id="ARBA00022782"/>
    </source>
</evidence>
<evidence type="ECO:0000256" key="2">
    <source>
        <dbReference type="ARBA" id="ARBA00022490"/>
    </source>
</evidence>
<dbReference type="InterPro" id="IPR047448">
    <property type="entry name" value="Tudor_TDRD7_rpt2"/>
</dbReference>
<dbReference type="Gene3D" id="2.40.50.90">
    <property type="match status" value="3"/>
</dbReference>
<dbReference type="OMA" id="DIPMQRH"/>
<feature type="non-terminal residue" evidence="10">
    <location>
        <position position="1"/>
    </location>
</feature>
<feature type="region of interest" description="Disordered" evidence="7">
    <location>
        <begin position="320"/>
        <end position="339"/>
    </location>
</feature>
<dbReference type="FunFam" id="2.30.30.140:FF:000065">
    <property type="entry name" value="tudor domain-containing protein 7"/>
    <property type="match status" value="1"/>
</dbReference>
<dbReference type="GO" id="GO:0003723">
    <property type="term" value="F:RNA binding"/>
    <property type="evidence" value="ECO:0007669"/>
    <property type="project" value="UniProtKB-KW"/>
</dbReference>
<organism evidence="10 11">
    <name type="scientific">Chiloscyllium punctatum</name>
    <name type="common">Brownbanded bambooshark</name>
    <name type="synonym">Hemiscyllium punctatum</name>
    <dbReference type="NCBI Taxonomy" id="137246"/>
    <lineage>
        <taxon>Eukaryota</taxon>
        <taxon>Metazoa</taxon>
        <taxon>Chordata</taxon>
        <taxon>Craniata</taxon>
        <taxon>Vertebrata</taxon>
        <taxon>Chondrichthyes</taxon>
        <taxon>Elasmobranchii</taxon>
        <taxon>Galeomorphii</taxon>
        <taxon>Galeoidea</taxon>
        <taxon>Orectolobiformes</taxon>
        <taxon>Hemiscylliidae</taxon>
        <taxon>Chiloscyllium</taxon>
    </lineage>
</organism>
<dbReference type="PANTHER" id="PTHR22948">
    <property type="entry name" value="TUDOR DOMAIN CONTAINING PROTEIN"/>
    <property type="match status" value="1"/>
</dbReference>
<protein>
    <recommendedName>
        <fullName evidence="12">Tudor domain-containing protein 7</fullName>
    </recommendedName>
</protein>
<dbReference type="InterPro" id="IPR025605">
    <property type="entry name" value="OST-HTH/LOTUS_dom"/>
</dbReference>
<evidence type="ECO:0008006" key="12">
    <source>
        <dbReference type="Google" id="ProtNLM"/>
    </source>
</evidence>
<dbReference type="CDD" id="cd20429">
    <property type="entry name" value="Tudor_TDRD7_rpt3"/>
    <property type="match status" value="1"/>
</dbReference>
<dbReference type="InterPro" id="IPR035437">
    <property type="entry name" value="SNase_OB-fold_sf"/>
</dbReference>
<feature type="domain" description="Tudor" evidence="8">
    <location>
        <begin position="568"/>
        <end position="625"/>
    </location>
</feature>
<dbReference type="InterPro" id="IPR002999">
    <property type="entry name" value="Tudor"/>
</dbReference>
<evidence type="ECO:0000313" key="10">
    <source>
        <dbReference type="EMBL" id="GCC34255.1"/>
    </source>
</evidence>
<proteinExistence type="predicted"/>
<dbReference type="CDD" id="cd20428">
    <property type="entry name" value="Tudor_TDRD7_rpt2"/>
    <property type="match status" value="1"/>
</dbReference>
<dbReference type="SUPFAM" id="SSF63748">
    <property type="entry name" value="Tudor/PWWP/MBT"/>
    <property type="match status" value="3"/>
</dbReference>
<keyword evidence="4" id="KW-0221">Differentiation</keyword>
<dbReference type="Pfam" id="PF00567">
    <property type="entry name" value="TUDOR"/>
    <property type="match status" value="3"/>
</dbReference>
<dbReference type="OrthoDB" id="10034606at2759"/>
<dbReference type="GO" id="GO:0005737">
    <property type="term" value="C:cytoplasm"/>
    <property type="evidence" value="ECO:0007669"/>
    <property type="project" value="UniProtKB-SubCell"/>
</dbReference>
<evidence type="ECO:0000313" key="11">
    <source>
        <dbReference type="Proteomes" id="UP000287033"/>
    </source>
</evidence>
<dbReference type="EMBL" id="BEZZ01000582">
    <property type="protein sequence ID" value="GCC34255.1"/>
    <property type="molecule type" value="Genomic_DNA"/>
</dbReference>
<evidence type="ECO:0000256" key="7">
    <source>
        <dbReference type="SAM" id="MobiDB-lite"/>
    </source>
</evidence>
<keyword evidence="3" id="KW-0677">Repeat</keyword>
<dbReference type="GO" id="GO:0030154">
    <property type="term" value="P:cell differentiation"/>
    <property type="evidence" value="ECO:0007669"/>
    <property type="project" value="UniProtKB-KW"/>
</dbReference>
<name>A0A401SV31_CHIPU</name>
<sequence length="1151" mass="129300">MSKMTEAEKDLVAKMLRAVLQSSKDGVLFTRLQGEYKQLTGEVIPHKQLGFPTLENYLKSIPSVVTFGINKNGETVCFAAVNSEIAHIAKLVARQRSPKKRHGGQTLVNSQVRLKRVLPATQVGKPKATLRQPECTNQPGKGSRRTPMPIRGKGSVQGAKPGLGRDVLSDSKIHVPIAGVPKDASIHKPLPVTINRSEKRPTMTFPPRFQKELQVHLAKNTPSEHSVVWSDDIDSRKSNSSPPQSSYNELIQSRLKEIMDKYSNGIWLSKLPQLYRKMFNEDLQQDVLKQLEQWTHICTVEKSASSGLAELLLYPAKSGQQQKKSSFHPKPADKKTDISFSKKSAAQGGKLVAPKSLVPKDFEVKQKVIKLLQKYSSGLWANALPKLFEETYKMQFPQNILNDLDCLSDICTVDYAVSGDRKKAILYAKMVKTTNEQNDKPKETLPPVLVTPTALVKPELKEVISEEQCDLGLQTHKTCSDPEHLALTENEVTVVTSELKESCSMQSLPSPLSIPAEQFPSVLVVELHNTSEAVIRYIGPEYSGALEQMEDAMKEYYTYTGDLIPMSSQSTGQLVAVSAEEDSWLRAQIVSVDAAKVKVFFVDHGFNEVVDKTKLYKLDARFSTLSFQAAKCKLAGLETFCKEPCVLETFEFLASGKILLMEILERSEVPLVLLYDTSGDDDFNINSACLKALHDKTLELNLKENGVYLNVVVTNVCSDGTIFCQVPSKGWTQLNALLEKVEHYFSYRQITSDYFVSLPFCGKRCLARWRGKWARVEITNVHGTRVVDILFLDTGIVASIAVSELREIPSPLLHDFVSVPPQAIKCCLADLTFNIGMWTPDAVLWLRDTVLNCCDCSIKVVKVDEAKGLVHIYLFTSKNFPNPERSINHKITNADLWKHRKDVYLSVERNSTTSFPSNKGDANIASEFDTKSPVKDFGIASIKMIAPHIVHNVLPSPFVLPQPGEHMDVFISVACHPGHFVFQPWQELYKLEVLMEEMVLYYNSTEWQSVPIEKNKIFVAQLDNKWYRVLVKGILTNGLVSVYQLDYGRHELVSCRKVQMLVQQFRQLPFQAITAQLAGVKCEQWSEEASIVFRNHVERKPLVAQIQSVHGSAYPWDRKVVTYLVDTSLPDTDVWIHDLLTEYLVELSKVA</sequence>
<dbReference type="GO" id="GO:0007283">
    <property type="term" value="P:spermatogenesis"/>
    <property type="evidence" value="ECO:0007669"/>
    <property type="project" value="UniProtKB-KW"/>
</dbReference>
<gene>
    <name evidence="10" type="ORF">chiPu_0012728</name>
</gene>
<comment type="caution">
    <text evidence="10">The sequence shown here is derived from an EMBL/GenBank/DDBJ whole genome shotgun (WGS) entry which is preliminary data.</text>
</comment>
<dbReference type="STRING" id="137246.A0A401SV31"/>
<dbReference type="Gene3D" id="2.30.30.140">
    <property type="match status" value="3"/>
</dbReference>
<keyword evidence="11" id="KW-1185">Reference proteome</keyword>
<keyword evidence="5" id="KW-0744">Spermatogenesis</keyword>
<dbReference type="InterPro" id="IPR037978">
    <property type="entry name" value="TDRD7_LOTUS_3"/>
</dbReference>
<evidence type="ECO:0000259" key="9">
    <source>
        <dbReference type="PROSITE" id="PS51644"/>
    </source>
</evidence>
<dbReference type="SMART" id="SM00333">
    <property type="entry name" value="TUDOR"/>
    <property type="match status" value="3"/>
</dbReference>
<dbReference type="PANTHER" id="PTHR22948:SF14">
    <property type="entry name" value="TUDOR DOMAIN-CONTAINING PROTEIN 7"/>
    <property type="match status" value="1"/>
</dbReference>
<dbReference type="InterPro" id="IPR050621">
    <property type="entry name" value="Tudor_domain_containing"/>
</dbReference>
<evidence type="ECO:0000256" key="5">
    <source>
        <dbReference type="ARBA" id="ARBA00022871"/>
    </source>
</evidence>
<dbReference type="CDD" id="cd09974">
    <property type="entry name" value="LOTUS_3_TDRD7"/>
    <property type="match status" value="1"/>
</dbReference>